<feature type="compositionally biased region" description="Acidic residues" evidence="1">
    <location>
        <begin position="31"/>
        <end position="43"/>
    </location>
</feature>
<proteinExistence type="predicted"/>
<organism evidence="2 3">
    <name type="scientific">Scophthalmus maximus</name>
    <name type="common">Turbot</name>
    <name type="synonym">Psetta maxima</name>
    <dbReference type="NCBI Taxonomy" id="52904"/>
    <lineage>
        <taxon>Eukaryota</taxon>
        <taxon>Metazoa</taxon>
        <taxon>Chordata</taxon>
        <taxon>Craniata</taxon>
        <taxon>Vertebrata</taxon>
        <taxon>Euteleostomi</taxon>
        <taxon>Actinopterygii</taxon>
        <taxon>Neopterygii</taxon>
        <taxon>Teleostei</taxon>
        <taxon>Neoteleostei</taxon>
        <taxon>Acanthomorphata</taxon>
        <taxon>Carangaria</taxon>
        <taxon>Pleuronectiformes</taxon>
        <taxon>Pleuronectoidei</taxon>
        <taxon>Scophthalmidae</taxon>
        <taxon>Scophthalmus</taxon>
    </lineage>
</organism>
<gene>
    <name evidence="2" type="ORF">F2P81_021399</name>
</gene>
<protein>
    <submittedName>
        <fullName evidence="2">Uncharacterized protein</fullName>
    </submittedName>
</protein>
<reference evidence="2 3" key="1">
    <citation type="submission" date="2019-06" db="EMBL/GenBank/DDBJ databases">
        <title>Draft genomes of female and male turbot (Scophthalmus maximus).</title>
        <authorList>
            <person name="Xu H."/>
            <person name="Xu X.-W."/>
            <person name="Shao C."/>
            <person name="Chen S."/>
        </authorList>
    </citation>
    <scope>NUCLEOTIDE SEQUENCE [LARGE SCALE GENOMIC DNA]</scope>
    <source>
        <strain evidence="2">Ysfricsl-2016a</strain>
        <tissue evidence="2">Blood</tissue>
    </source>
</reference>
<evidence type="ECO:0000313" key="2">
    <source>
        <dbReference type="EMBL" id="KAF0026662.1"/>
    </source>
</evidence>
<evidence type="ECO:0000313" key="3">
    <source>
        <dbReference type="Proteomes" id="UP000438429"/>
    </source>
</evidence>
<accession>A0A6A4S5Q2</accession>
<sequence length="107" mass="12210">MRRESVSLYLISDSEEEQTAGDDERRYSVGGEEEEEEEEEEEDKILPALRQRQVPSSKNRPAAFFQAVIHSTVSCVVVETGGDEGCTFMQIRFHETATVERQSALRR</sequence>
<dbReference type="AlphaFoldDB" id="A0A6A4S5Q2"/>
<comment type="caution">
    <text evidence="2">The sequence shown here is derived from an EMBL/GenBank/DDBJ whole genome shotgun (WGS) entry which is preliminary data.</text>
</comment>
<dbReference type="Proteomes" id="UP000438429">
    <property type="component" value="Unassembled WGS sequence"/>
</dbReference>
<dbReference type="EMBL" id="VEVO01000019">
    <property type="protein sequence ID" value="KAF0026662.1"/>
    <property type="molecule type" value="Genomic_DNA"/>
</dbReference>
<feature type="region of interest" description="Disordered" evidence="1">
    <location>
        <begin position="1"/>
        <end position="56"/>
    </location>
</feature>
<name>A0A6A4S5Q2_SCOMX</name>
<evidence type="ECO:0000256" key="1">
    <source>
        <dbReference type="SAM" id="MobiDB-lite"/>
    </source>
</evidence>